<dbReference type="Proteomes" id="UP000826271">
    <property type="component" value="Unassembled WGS sequence"/>
</dbReference>
<dbReference type="AlphaFoldDB" id="A0AAV6W5V3"/>
<proteinExistence type="predicted"/>
<sequence length="262" mass="30919">MKCILANCFNLQSLVMSLCNVDSKLCISGPNLQLKDLSIIGCGYIEEIELYASNLTRFQYVNYSLVQFSFNHVPRLEVFSIRLHGEHLLRFLYAELGRVLPWVRSLIFKMSEEDYRAVRLEMLHVTRATSVAPVLDLCPLLQELNFEASHFEPSRYAPQKPRSFDERLVKKRSVKFHTQLKKFGVSGFSGRMREIEFALYILRSAIALEQMHVRCYYEDYHRGKSMWIRHSLLWKEGQRQRHHQRFQRHAISKSVKISFKDL</sequence>
<reference evidence="2" key="1">
    <citation type="submission" date="2019-10" db="EMBL/GenBank/DDBJ databases">
        <authorList>
            <person name="Zhang R."/>
            <person name="Pan Y."/>
            <person name="Wang J."/>
            <person name="Ma R."/>
            <person name="Yu S."/>
        </authorList>
    </citation>
    <scope>NUCLEOTIDE SEQUENCE</scope>
    <source>
        <strain evidence="2">LA-IB0</strain>
        <tissue evidence="2">Leaf</tissue>
    </source>
</reference>
<evidence type="ECO:0000313" key="2">
    <source>
        <dbReference type="EMBL" id="KAG8362612.1"/>
    </source>
</evidence>
<gene>
    <name evidence="2" type="ORF">BUALT_BualtUnG0058400</name>
</gene>
<evidence type="ECO:0000313" key="3">
    <source>
        <dbReference type="Proteomes" id="UP000826271"/>
    </source>
</evidence>
<evidence type="ECO:0000259" key="1">
    <source>
        <dbReference type="Pfam" id="PF23622"/>
    </source>
</evidence>
<feature type="domain" description="At1g61320/AtMIF1 LRR" evidence="1">
    <location>
        <begin position="2"/>
        <end position="220"/>
    </location>
</feature>
<name>A0AAV6W5V3_9LAMI</name>
<dbReference type="InterPro" id="IPR053772">
    <property type="entry name" value="At1g61320/At1g61330-like"/>
</dbReference>
<dbReference type="Pfam" id="PF23622">
    <property type="entry name" value="LRR_At1g61320_AtMIF1"/>
    <property type="match status" value="1"/>
</dbReference>
<keyword evidence="3" id="KW-1185">Reference proteome</keyword>
<dbReference type="EMBL" id="WHWC01000414">
    <property type="protein sequence ID" value="KAG8362612.1"/>
    <property type="molecule type" value="Genomic_DNA"/>
</dbReference>
<dbReference type="SUPFAM" id="SSF52047">
    <property type="entry name" value="RNI-like"/>
    <property type="match status" value="1"/>
</dbReference>
<accession>A0AAV6W5V3</accession>
<protein>
    <recommendedName>
        <fullName evidence="1">At1g61320/AtMIF1 LRR domain-containing protein</fullName>
    </recommendedName>
</protein>
<comment type="caution">
    <text evidence="2">The sequence shown here is derived from an EMBL/GenBank/DDBJ whole genome shotgun (WGS) entry which is preliminary data.</text>
</comment>
<dbReference type="PANTHER" id="PTHR34145">
    <property type="entry name" value="OS02G0105600 PROTEIN"/>
    <property type="match status" value="1"/>
</dbReference>
<dbReference type="InterPro" id="IPR055357">
    <property type="entry name" value="LRR_At1g61320_AtMIF1"/>
</dbReference>
<dbReference type="PANTHER" id="PTHR34145:SF28">
    <property type="entry name" value="F-BOX DOMAIN-CONTAINING PROTEIN"/>
    <property type="match status" value="1"/>
</dbReference>
<organism evidence="2 3">
    <name type="scientific">Buddleja alternifolia</name>
    <dbReference type="NCBI Taxonomy" id="168488"/>
    <lineage>
        <taxon>Eukaryota</taxon>
        <taxon>Viridiplantae</taxon>
        <taxon>Streptophyta</taxon>
        <taxon>Embryophyta</taxon>
        <taxon>Tracheophyta</taxon>
        <taxon>Spermatophyta</taxon>
        <taxon>Magnoliopsida</taxon>
        <taxon>eudicotyledons</taxon>
        <taxon>Gunneridae</taxon>
        <taxon>Pentapetalae</taxon>
        <taxon>asterids</taxon>
        <taxon>lamiids</taxon>
        <taxon>Lamiales</taxon>
        <taxon>Scrophulariaceae</taxon>
        <taxon>Buddlejeae</taxon>
        <taxon>Buddleja</taxon>
    </lineage>
</organism>